<name>A0AAN8R8M2_9TELE</name>
<comment type="caution">
    <text evidence="7">The sequence shown here is derived from an EMBL/GenBank/DDBJ whole genome shotgun (WGS) entry which is preliminary data.</text>
</comment>
<dbReference type="PROSITE" id="PS50865">
    <property type="entry name" value="ZF_MYND_2"/>
    <property type="match status" value="1"/>
</dbReference>
<keyword evidence="3" id="KW-0862">Zinc</keyword>
<feature type="domain" description="MYND-type" evidence="6">
    <location>
        <begin position="136"/>
        <end position="173"/>
    </location>
</feature>
<proteinExistence type="predicted"/>
<dbReference type="InterPro" id="IPR007320">
    <property type="entry name" value="PDCD2_C"/>
</dbReference>
<dbReference type="Gene3D" id="6.10.140.2220">
    <property type="match status" value="1"/>
</dbReference>
<reference evidence="7 8" key="1">
    <citation type="submission" date="2021-04" db="EMBL/GenBank/DDBJ databases">
        <authorList>
            <person name="De Guttry C."/>
            <person name="Zahm M."/>
            <person name="Klopp C."/>
            <person name="Cabau C."/>
            <person name="Louis A."/>
            <person name="Berthelot C."/>
            <person name="Parey E."/>
            <person name="Roest Crollius H."/>
            <person name="Montfort J."/>
            <person name="Robinson-Rechavi M."/>
            <person name="Bucao C."/>
            <person name="Bouchez O."/>
            <person name="Gislard M."/>
            <person name="Lluch J."/>
            <person name="Milhes M."/>
            <person name="Lampietro C."/>
            <person name="Lopez Roques C."/>
            <person name="Donnadieu C."/>
            <person name="Braasch I."/>
            <person name="Desvignes T."/>
            <person name="Postlethwait J."/>
            <person name="Bobe J."/>
            <person name="Wedekind C."/>
            <person name="Guiguen Y."/>
        </authorList>
    </citation>
    <scope>NUCLEOTIDE SEQUENCE [LARGE SCALE GENOMIC DNA]</scope>
    <source>
        <strain evidence="7">Cs_M1</strain>
        <tissue evidence="7">Blood</tissue>
    </source>
</reference>
<evidence type="ECO:0000256" key="4">
    <source>
        <dbReference type="PROSITE-ProRule" id="PRU00134"/>
    </source>
</evidence>
<dbReference type="PANTHER" id="PTHR12298">
    <property type="entry name" value="PCDC2 PROGRAMMED CELL DEATH PROTEIN 2 -RELATED"/>
    <property type="match status" value="1"/>
</dbReference>
<dbReference type="Pfam" id="PF04194">
    <property type="entry name" value="PDCD2_C"/>
    <property type="match status" value="1"/>
</dbReference>
<sequence>MAETGVALGFLEEAEHWLLQSHQFPSKVGGKPAWLSQLDIPSLPELACGKCQLHTAFLLQVYAPITGQDISFHRTLFVFCCKTPDCYSRNDSRCLKVFRSQLPRKNDFYPYDPPSDEDPNWTERDPCVHSSGVKLCKLCGCPGQKACSKCHAVSYCSKEHQTIDWKHCHKKECCKQVPSSAVPSPFLFPESELVTEPEEHQKEESSETVGDAQNNVECSSSVDDLAETELEDMAMHETEDSKVFQKFKQRIASEPHQVLRYCRGGSPLWVSSEHVPVEKDIPHCSCGSRRIFEFQVMPQLLNDLKVDSPDASIDWGTLAVYTCADSCDQGNKYSSEFIWKQDFTEQKSECT</sequence>
<evidence type="ECO:0000256" key="1">
    <source>
        <dbReference type="ARBA" id="ARBA00022723"/>
    </source>
</evidence>
<keyword evidence="8" id="KW-1185">Reference proteome</keyword>
<keyword evidence="2 4" id="KW-0863">Zinc-finger</keyword>
<feature type="region of interest" description="Disordered" evidence="5">
    <location>
        <begin position="193"/>
        <end position="213"/>
    </location>
</feature>
<protein>
    <recommendedName>
        <fullName evidence="6">MYND-type domain-containing protein</fullName>
    </recommendedName>
</protein>
<dbReference type="Proteomes" id="UP001356427">
    <property type="component" value="Unassembled WGS sequence"/>
</dbReference>
<gene>
    <name evidence="7" type="ORF">J4Q44_G00001960</name>
</gene>
<evidence type="ECO:0000256" key="5">
    <source>
        <dbReference type="SAM" id="MobiDB-lite"/>
    </source>
</evidence>
<evidence type="ECO:0000256" key="3">
    <source>
        <dbReference type="ARBA" id="ARBA00022833"/>
    </source>
</evidence>
<organism evidence="7 8">
    <name type="scientific">Coregonus suidteri</name>
    <dbReference type="NCBI Taxonomy" id="861788"/>
    <lineage>
        <taxon>Eukaryota</taxon>
        <taxon>Metazoa</taxon>
        <taxon>Chordata</taxon>
        <taxon>Craniata</taxon>
        <taxon>Vertebrata</taxon>
        <taxon>Euteleostomi</taxon>
        <taxon>Actinopterygii</taxon>
        <taxon>Neopterygii</taxon>
        <taxon>Teleostei</taxon>
        <taxon>Protacanthopterygii</taxon>
        <taxon>Salmoniformes</taxon>
        <taxon>Salmonidae</taxon>
        <taxon>Coregoninae</taxon>
        <taxon>Coregonus</taxon>
    </lineage>
</organism>
<dbReference type="Pfam" id="PF01753">
    <property type="entry name" value="zf-MYND"/>
    <property type="match status" value="1"/>
</dbReference>
<dbReference type="GO" id="GO:0008270">
    <property type="term" value="F:zinc ion binding"/>
    <property type="evidence" value="ECO:0007669"/>
    <property type="project" value="UniProtKB-KW"/>
</dbReference>
<evidence type="ECO:0000313" key="7">
    <source>
        <dbReference type="EMBL" id="KAK6328218.1"/>
    </source>
</evidence>
<evidence type="ECO:0000256" key="2">
    <source>
        <dbReference type="ARBA" id="ARBA00022771"/>
    </source>
</evidence>
<dbReference type="InterPro" id="IPR002893">
    <property type="entry name" value="Znf_MYND"/>
</dbReference>
<dbReference type="EMBL" id="JAGTTL010000001">
    <property type="protein sequence ID" value="KAK6328218.1"/>
    <property type="molecule type" value="Genomic_DNA"/>
</dbReference>
<dbReference type="PANTHER" id="PTHR12298:SF4">
    <property type="entry name" value="PROGRAMMED CELL DEATH PROTEIN 2"/>
    <property type="match status" value="1"/>
</dbReference>
<evidence type="ECO:0000313" key="8">
    <source>
        <dbReference type="Proteomes" id="UP001356427"/>
    </source>
</evidence>
<dbReference type="SUPFAM" id="SSF144232">
    <property type="entry name" value="HIT/MYND zinc finger-like"/>
    <property type="match status" value="1"/>
</dbReference>
<accession>A0AAN8R8M2</accession>
<dbReference type="GO" id="GO:0005634">
    <property type="term" value="C:nucleus"/>
    <property type="evidence" value="ECO:0007669"/>
    <property type="project" value="TreeGrafter"/>
</dbReference>
<keyword evidence="1" id="KW-0479">Metal-binding</keyword>
<evidence type="ECO:0000259" key="6">
    <source>
        <dbReference type="PROSITE" id="PS50865"/>
    </source>
</evidence>
<dbReference type="GO" id="GO:0005737">
    <property type="term" value="C:cytoplasm"/>
    <property type="evidence" value="ECO:0007669"/>
    <property type="project" value="InterPro"/>
</dbReference>
<dbReference type="AlphaFoldDB" id="A0AAN8R8M2"/>